<evidence type="ECO:0000256" key="1">
    <source>
        <dbReference type="SAM" id="Phobius"/>
    </source>
</evidence>
<organism evidence="2 3">
    <name type="scientific">Clostridium aquiflavi</name>
    <dbReference type="NCBI Taxonomy" id="3073603"/>
    <lineage>
        <taxon>Bacteria</taxon>
        <taxon>Bacillati</taxon>
        <taxon>Bacillota</taxon>
        <taxon>Clostridia</taxon>
        <taxon>Eubacteriales</taxon>
        <taxon>Clostridiaceae</taxon>
        <taxon>Clostridium</taxon>
    </lineage>
</organism>
<feature type="transmembrane region" description="Helical" evidence="1">
    <location>
        <begin position="398"/>
        <end position="421"/>
    </location>
</feature>
<accession>A0ABU1EIM7</accession>
<feature type="transmembrane region" description="Helical" evidence="1">
    <location>
        <begin position="485"/>
        <end position="515"/>
    </location>
</feature>
<gene>
    <name evidence="2" type="ORF">RGC78_12340</name>
</gene>
<evidence type="ECO:0000313" key="2">
    <source>
        <dbReference type="EMBL" id="MDR5588256.1"/>
    </source>
</evidence>
<feature type="transmembrane region" description="Helical" evidence="1">
    <location>
        <begin position="245"/>
        <end position="263"/>
    </location>
</feature>
<protein>
    <submittedName>
        <fullName evidence="2">DUF6020 family protein</fullName>
    </submittedName>
</protein>
<feature type="transmembrane region" description="Helical" evidence="1">
    <location>
        <begin position="327"/>
        <end position="351"/>
    </location>
</feature>
<comment type="caution">
    <text evidence="2">The sequence shown here is derived from an EMBL/GenBank/DDBJ whole genome shotgun (WGS) entry which is preliminary data.</text>
</comment>
<reference evidence="2 3" key="1">
    <citation type="submission" date="2023-09" db="EMBL/GenBank/DDBJ databases">
        <authorList>
            <person name="Zhai L."/>
        </authorList>
    </citation>
    <scope>NUCLEOTIDE SEQUENCE [LARGE SCALE GENOMIC DNA]</scope>
    <source>
        <strain evidence="2 3">5 N-1</strain>
    </source>
</reference>
<evidence type="ECO:0000313" key="3">
    <source>
        <dbReference type="Proteomes" id="UP001256646"/>
    </source>
</evidence>
<dbReference type="EMBL" id="JAVJAN010000033">
    <property type="protein sequence ID" value="MDR5588256.1"/>
    <property type="molecule type" value="Genomic_DNA"/>
</dbReference>
<feature type="transmembrane region" description="Helical" evidence="1">
    <location>
        <begin position="724"/>
        <end position="741"/>
    </location>
</feature>
<feature type="transmembrane region" description="Helical" evidence="1">
    <location>
        <begin position="216"/>
        <end position="233"/>
    </location>
</feature>
<feature type="transmembrane region" description="Helical" evidence="1">
    <location>
        <begin position="166"/>
        <end position="185"/>
    </location>
</feature>
<keyword evidence="1" id="KW-1133">Transmembrane helix</keyword>
<feature type="transmembrane region" description="Helical" evidence="1">
    <location>
        <begin position="693"/>
        <end position="718"/>
    </location>
</feature>
<name>A0ABU1EIM7_9CLOT</name>
<feature type="transmembrane region" description="Helical" evidence="1">
    <location>
        <begin position="521"/>
        <end position="543"/>
    </location>
</feature>
<proteinExistence type="predicted"/>
<dbReference type="InterPro" id="IPR046062">
    <property type="entry name" value="DUF6020"/>
</dbReference>
<keyword evidence="1" id="KW-0812">Transmembrane</keyword>
<feature type="transmembrane region" description="Helical" evidence="1">
    <location>
        <begin position="454"/>
        <end position="473"/>
    </location>
</feature>
<sequence length="773" mass="89906">MSYILKKNKVLNLVMVAIIFTTFIQLLVSDNNIKKKIINNKKSSISYKVDEFIEQGYTKDEDEYTTINNDSWFLKTEINTYVDNIELNISSAENIPISIYYTTSEENFSEQQVINRILIKNESNVKIPVMKKIKTIRLDIGDAINQKFKLESINFNLNSGINKLDIIYFIVTFMCVFIFELYIIFLRKKYNIDHFLMSVISICVLLKILTISKYQISNSILALILFISLNFLFKYSIKMSTKRMIICSIPFGVLLSIFFVLGYELSDDYTIIFNNNFLNISFFVVGLSFIFIFLIIAFLYNLPMILQKINKVNLKSINKFVLYNKRAFLITWAIIFICWIPNLLASFPGIYTFDAIMQVNQLRGDNVLSTHHPILHTLYIASCILAGGKLFGSYTIGMAIYSLSQMLIMSCIFAYTCTFIYKQKVPNLIKYFSILFFSILPLNSMYSITATKDVIFAGLILILFIFTIQMFENPKLFCSSLKLQIRYIIIAVLMCLFRNNGIYIIFFVCPFFFLYLKKKNIVIIFSCIITIYLVVNGPIMNALNIKKGDFREALSAPIQMLARTVKDNQDVIDNKELEIIYEILPENTANIYNPILSDPVKSNFNTDVFKKDIKKYLNVWIKIGLKYPQSYINGFLSTNMGFWYPDKSYKGYYMDYDMWNLEGDYILLTRESALPILDKIYQKIAYGELQTKIPIISMLFSPGFYFWFFVFSLFIQIYKKNYKLLISMILYIALWGTLILSPVAIIRYAYPLVCIVPLLISTIFEKDSGLIEN</sequence>
<feature type="transmembrane region" description="Helical" evidence="1">
    <location>
        <begin position="283"/>
        <end position="306"/>
    </location>
</feature>
<feature type="transmembrane region" description="Helical" evidence="1">
    <location>
        <begin position="10"/>
        <end position="28"/>
    </location>
</feature>
<keyword evidence="1" id="KW-0472">Membrane</keyword>
<feature type="transmembrane region" description="Helical" evidence="1">
    <location>
        <begin position="428"/>
        <end position="448"/>
    </location>
</feature>
<dbReference type="Proteomes" id="UP001256646">
    <property type="component" value="Unassembled WGS sequence"/>
</dbReference>
<dbReference type="RefSeq" id="WP_309556728.1">
    <property type="nucleotide sequence ID" value="NZ_JAVJAN010000033.1"/>
</dbReference>
<dbReference type="Pfam" id="PF19484">
    <property type="entry name" value="DUF6020"/>
    <property type="match status" value="1"/>
</dbReference>
<keyword evidence="3" id="KW-1185">Reference proteome</keyword>